<keyword evidence="8" id="KW-1185">Reference proteome</keyword>
<protein>
    <submittedName>
        <fullName evidence="7">Uncharacterized protein</fullName>
    </submittedName>
</protein>
<dbReference type="InterPro" id="IPR052234">
    <property type="entry name" value="U5_snRNP_Component"/>
</dbReference>
<gene>
    <name evidence="7" type="ORF">IWQ62_004880</name>
</gene>
<feature type="repeat" description="WD" evidence="5">
    <location>
        <begin position="305"/>
        <end position="342"/>
    </location>
</feature>
<accession>A0A9W8AL23</accession>
<dbReference type="SMART" id="SM00320">
    <property type="entry name" value="WD40"/>
    <property type="match status" value="7"/>
</dbReference>
<dbReference type="PRINTS" id="PR00320">
    <property type="entry name" value="GPROTEINBRPT"/>
</dbReference>
<feature type="repeat" description="WD" evidence="5">
    <location>
        <begin position="127"/>
        <end position="171"/>
    </location>
</feature>
<evidence type="ECO:0000256" key="4">
    <source>
        <dbReference type="ARBA" id="ARBA00023187"/>
    </source>
</evidence>
<evidence type="ECO:0000313" key="7">
    <source>
        <dbReference type="EMBL" id="KAJ1958552.1"/>
    </source>
</evidence>
<feature type="repeat" description="WD" evidence="5">
    <location>
        <begin position="213"/>
        <end position="245"/>
    </location>
</feature>
<feature type="repeat" description="WD" evidence="5">
    <location>
        <begin position="85"/>
        <end position="126"/>
    </location>
</feature>
<dbReference type="AlphaFoldDB" id="A0A9W8AL23"/>
<evidence type="ECO:0000256" key="6">
    <source>
        <dbReference type="SAM" id="MobiDB-lite"/>
    </source>
</evidence>
<comment type="caution">
    <text evidence="7">The sequence shown here is derived from an EMBL/GenBank/DDBJ whole genome shotgun (WGS) entry which is preliminary data.</text>
</comment>
<dbReference type="InterPro" id="IPR001680">
    <property type="entry name" value="WD40_rpt"/>
</dbReference>
<dbReference type="Pfam" id="PF00400">
    <property type="entry name" value="WD40"/>
    <property type="match status" value="7"/>
</dbReference>
<dbReference type="GO" id="GO:0071013">
    <property type="term" value="C:catalytic step 2 spliceosome"/>
    <property type="evidence" value="ECO:0007669"/>
    <property type="project" value="TreeGrafter"/>
</dbReference>
<dbReference type="GO" id="GO:0003723">
    <property type="term" value="F:RNA binding"/>
    <property type="evidence" value="ECO:0007669"/>
    <property type="project" value="TreeGrafter"/>
</dbReference>
<evidence type="ECO:0000256" key="1">
    <source>
        <dbReference type="ARBA" id="ARBA00022574"/>
    </source>
</evidence>
<feature type="repeat" description="WD" evidence="5">
    <location>
        <begin position="274"/>
        <end position="304"/>
    </location>
</feature>
<keyword evidence="4" id="KW-0508">mRNA splicing</keyword>
<dbReference type="InterPro" id="IPR036322">
    <property type="entry name" value="WD40_repeat_dom_sf"/>
</dbReference>
<evidence type="ECO:0000256" key="3">
    <source>
        <dbReference type="ARBA" id="ARBA00022737"/>
    </source>
</evidence>
<dbReference type="SUPFAM" id="SSF50978">
    <property type="entry name" value="WD40 repeat-like"/>
    <property type="match status" value="1"/>
</dbReference>
<dbReference type="GO" id="GO:0006397">
    <property type="term" value="P:mRNA processing"/>
    <property type="evidence" value="ECO:0007669"/>
    <property type="project" value="UniProtKB-KW"/>
</dbReference>
<organism evidence="7 8">
    <name type="scientific">Dispira parvispora</name>
    <dbReference type="NCBI Taxonomy" id="1520584"/>
    <lineage>
        <taxon>Eukaryota</taxon>
        <taxon>Fungi</taxon>
        <taxon>Fungi incertae sedis</taxon>
        <taxon>Zoopagomycota</taxon>
        <taxon>Kickxellomycotina</taxon>
        <taxon>Dimargaritomycetes</taxon>
        <taxon>Dimargaritales</taxon>
        <taxon>Dimargaritaceae</taxon>
        <taxon>Dispira</taxon>
    </lineage>
</organism>
<feature type="repeat" description="WD" evidence="5">
    <location>
        <begin position="42"/>
        <end position="73"/>
    </location>
</feature>
<feature type="repeat" description="WD" evidence="5">
    <location>
        <begin position="178"/>
        <end position="212"/>
    </location>
</feature>
<dbReference type="PANTHER" id="PTHR44006">
    <property type="entry name" value="U5 SMALL NUCLEAR RIBONUCLEOPROTEIN 40 KDA PROTEIN"/>
    <property type="match status" value="1"/>
</dbReference>
<feature type="region of interest" description="Disordered" evidence="6">
    <location>
        <begin position="1"/>
        <end position="25"/>
    </location>
</feature>
<dbReference type="InterPro" id="IPR015943">
    <property type="entry name" value="WD40/YVTN_repeat-like_dom_sf"/>
</dbReference>
<dbReference type="EMBL" id="JANBPY010001775">
    <property type="protein sequence ID" value="KAJ1958552.1"/>
    <property type="molecule type" value="Genomic_DNA"/>
</dbReference>
<reference evidence="7" key="1">
    <citation type="submission" date="2022-07" db="EMBL/GenBank/DDBJ databases">
        <title>Phylogenomic reconstructions and comparative analyses of Kickxellomycotina fungi.</title>
        <authorList>
            <person name="Reynolds N.K."/>
            <person name="Stajich J.E."/>
            <person name="Barry K."/>
            <person name="Grigoriev I.V."/>
            <person name="Crous P."/>
            <person name="Smith M.E."/>
        </authorList>
    </citation>
    <scope>NUCLEOTIDE SEQUENCE</scope>
    <source>
        <strain evidence="7">RSA 1196</strain>
    </source>
</reference>
<evidence type="ECO:0000256" key="5">
    <source>
        <dbReference type="PROSITE-ProRule" id="PRU00221"/>
    </source>
</evidence>
<dbReference type="PROSITE" id="PS50082">
    <property type="entry name" value="WD_REPEATS_2"/>
    <property type="match status" value="7"/>
</dbReference>
<dbReference type="PROSITE" id="PS00678">
    <property type="entry name" value="WD_REPEATS_1"/>
    <property type="match status" value="3"/>
</dbReference>
<proteinExistence type="predicted"/>
<keyword evidence="3" id="KW-0677">Repeat</keyword>
<dbReference type="PANTHER" id="PTHR44006:SF1">
    <property type="entry name" value="U5 SMALL NUCLEAR RIBONUCLEOPROTEIN 40 KDA PROTEIN"/>
    <property type="match status" value="1"/>
</dbReference>
<dbReference type="PROSITE" id="PS50294">
    <property type="entry name" value="WD_REPEATS_REGION"/>
    <property type="match status" value="5"/>
</dbReference>
<name>A0A9W8AL23_9FUNG</name>
<dbReference type="InterPro" id="IPR019775">
    <property type="entry name" value="WD40_repeat_CS"/>
</dbReference>
<dbReference type="GO" id="GO:0008380">
    <property type="term" value="P:RNA splicing"/>
    <property type="evidence" value="ECO:0007669"/>
    <property type="project" value="UniProtKB-KW"/>
</dbReference>
<dbReference type="InterPro" id="IPR020472">
    <property type="entry name" value="WD40_PAC1"/>
</dbReference>
<dbReference type="CDD" id="cd00200">
    <property type="entry name" value="WD40"/>
    <property type="match status" value="1"/>
</dbReference>
<keyword evidence="2" id="KW-0507">mRNA processing</keyword>
<dbReference type="Gene3D" id="2.130.10.10">
    <property type="entry name" value="YVTN repeat-like/Quinoprotein amine dehydrogenase"/>
    <property type="match status" value="1"/>
</dbReference>
<dbReference type="Proteomes" id="UP001150925">
    <property type="component" value="Unassembled WGS sequence"/>
</dbReference>
<keyword evidence="1 5" id="KW-0853">WD repeat</keyword>
<dbReference type="OrthoDB" id="1068471at2759"/>
<evidence type="ECO:0000256" key="2">
    <source>
        <dbReference type="ARBA" id="ARBA00022664"/>
    </source>
</evidence>
<sequence length="342" mass="37103">MSQAVVPRNPVQPGSGHSAAEGGTLIPRSKRTSSLAVPSVQLVGHEGEVFTCQFDPTGEVFASGGFDRSILLWRTYGDWANYGMLKGHSGAVLQVQWVADGVHLYSTSTDKTVALWDAQSGERIKRWREHSAIVNCCALQPGFVGPGVVASGSDDGTVRLWDTRHKSSIHTIDRGFPITAVAYNLSGDHLFIAGLDNTITVWDVRQRSISDRWVGHTDTVTGLAVSTHQGALLSYGMDNTARVWDTQPFVAGDRCKRVLQGAPSGFEKNLIKPAWSRDGQLVATGGGDRTITVWHARSGELAYKLPGHKGCVNQVHFHPREPILLSASTDRTLFLGEIDPEP</sequence>
<evidence type="ECO:0000313" key="8">
    <source>
        <dbReference type="Proteomes" id="UP001150925"/>
    </source>
</evidence>